<protein>
    <submittedName>
        <fullName evidence="1">Uncharacterized protein</fullName>
    </submittedName>
</protein>
<dbReference type="EMBL" id="JACGCM010001019">
    <property type="protein sequence ID" value="KAF6162598.1"/>
    <property type="molecule type" value="Genomic_DNA"/>
</dbReference>
<evidence type="ECO:0000313" key="2">
    <source>
        <dbReference type="Proteomes" id="UP000541444"/>
    </source>
</evidence>
<dbReference type="SUPFAM" id="SSF101898">
    <property type="entry name" value="NHL repeat"/>
    <property type="match status" value="1"/>
</dbReference>
<keyword evidence="2" id="KW-1185">Reference proteome</keyword>
<dbReference type="OrthoDB" id="416344at2759"/>
<evidence type="ECO:0000313" key="1">
    <source>
        <dbReference type="EMBL" id="KAF6162598.1"/>
    </source>
</evidence>
<sequence>MSISAIGRQSFSHIFNQSLISISTKHFHKHLHFYNHHHRSKTTMSSSQEGFKEEKIKAPYGSWKSPITADIVSGAGKRLGGIAVDGKGRLLWVESRPNEKGRAVLVREAEKSGDEPIDITPKEFAVRTLAQEYGGQAFAVSGDMIVFSNYKDQRLYKQLIGDALPTPITPDYGGPLVCYADGVFDSRFNSYITVREDHCQSSLNPSTTITAVKLSAGKIEEPKLLVGGNDFYAFPRMDPKGERMAWVEWGHPNMHWDKAELWVGYISEDG</sequence>
<reference evidence="1 2" key="1">
    <citation type="journal article" date="2020" name="IScience">
        <title>Genome Sequencing of the Endangered Kingdonia uniflora (Circaeasteraceae, Ranunculales) Reveals Potential Mechanisms of Evolutionary Specialization.</title>
        <authorList>
            <person name="Sun Y."/>
            <person name="Deng T."/>
            <person name="Zhang A."/>
            <person name="Moore M.J."/>
            <person name="Landis J.B."/>
            <person name="Lin N."/>
            <person name="Zhang H."/>
            <person name="Zhang X."/>
            <person name="Huang J."/>
            <person name="Zhang X."/>
            <person name="Sun H."/>
            <person name="Wang H."/>
        </authorList>
    </citation>
    <scope>NUCLEOTIDE SEQUENCE [LARGE SCALE GENOMIC DNA]</scope>
    <source>
        <strain evidence="1">TB1705</strain>
        <tissue evidence="1">Leaf</tissue>
    </source>
</reference>
<dbReference type="InterPro" id="IPR050585">
    <property type="entry name" value="Xaa-Pro_dipeptidyl-ppase/CocE"/>
</dbReference>
<accession>A0A7J7N6S6</accession>
<organism evidence="1 2">
    <name type="scientific">Kingdonia uniflora</name>
    <dbReference type="NCBI Taxonomy" id="39325"/>
    <lineage>
        <taxon>Eukaryota</taxon>
        <taxon>Viridiplantae</taxon>
        <taxon>Streptophyta</taxon>
        <taxon>Embryophyta</taxon>
        <taxon>Tracheophyta</taxon>
        <taxon>Spermatophyta</taxon>
        <taxon>Magnoliopsida</taxon>
        <taxon>Ranunculales</taxon>
        <taxon>Circaeasteraceae</taxon>
        <taxon>Kingdonia</taxon>
    </lineage>
</organism>
<name>A0A7J7N6S6_9MAGN</name>
<dbReference type="Proteomes" id="UP000541444">
    <property type="component" value="Unassembled WGS sequence"/>
</dbReference>
<dbReference type="PANTHER" id="PTHR43056">
    <property type="entry name" value="PEPTIDASE S9 PROLYL OLIGOPEPTIDASE"/>
    <property type="match status" value="1"/>
</dbReference>
<comment type="caution">
    <text evidence="1">The sequence shown here is derived from an EMBL/GenBank/DDBJ whole genome shotgun (WGS) entry which is preliminary data.</text>
</comment>
<dbReference type="AlphaFoldDB" id="A0A7J7N6S6"/>
<proteinExistence type="predicted"/>
<gene>
    <name evidence="1" type="ORF">GIB67_003144</name>
</gene>
<dbReference type="PANTHER" id="PTHR43056:SF5">
    <property type="entry name" value="PEPTIDASE S9 PROLYL OLIGOPEPTIDASE CATALYTIC DOMAIN-CONTAINING PROTEIN"/>
    <property type="match status" value="1"/>
</dbReference>